<dbReference type="GO" id="GO:0005540">
    <property type="term" value="F:hyaluronic acid binding"/>
    <property type="evidence" value="ECO:0007669"/>
    <property type="project" value="InterPro"/>
</dbReference>
<dbReference type="Pfam" id="PF00193">
    <property type="entry name" value="Xlink"/>
    <property type="match status" value="1"/>
</dbReference>
<dbReference type="SMART" id="SM00445">
    <property type="entry name" value="LINK"/>
    <property type="match status" value="1"/>
</dbReference>
<feature type="compositionally biased region" description="Basic and acidic residues" evidence="2">
    <location>
        <begin position="203"/>
        <end position="215"/>
    </location>
</feature>
<dbReference type="Gene3D" id="3.10.100.10">
    <property type="entry name" value="Mannose-Binding Protein A, subunit A"/>
    <property type="match status" value="1"/>
</dbReference>
<keyword evidence="3" id="KW-0812">Transmembrane</keyword>
<dbReference type="AlphaFoldDB" id="A0A6C0EX57"/>
<evidence type="ECO:0000313" key="5">
    <source>
        <dbReference type="EMBL" id="QHT31825.1"/>
    </source>
</evidence>
<dbReference type="InterPro" id="IPR000538">
    <property type="entry name" value="Link_dom"/>
</dbReference>
<dbReference type="EMBL" id="MN738925">
    <property type="protein sequence ID" value="QHT31825.1"/>
    <property type="molecule type" value="Genomic_DNA"/>
</dbReference>
<proteinExistence type="predicted"/>
<feature type="transmembrane region" description="Helical" evidence="3">
    <location>
        <begin position="71"/>
        <end position="90"/>
    </location>
</feature>
<protein>
    <recommendedName>
        <fullName evidence="4">Link domain-containing protein</fullName>
    </recommendedName>
</protein>
<evidence type="ECO:0000256" key="1">
    <source>
        <dbReference type="ARBA" id="ARBA00023157"/>
    </source>
</evidence>
<keyword evidence="1" id="KW-1015">Disulfide bond</keyword>
<feature type="transmembrane region" description="Helical" evidence="3">
    <location>
        <begin position="153"/>
        <end position="170"/>
    </location>
</feature>
<dbReference type="InterPro" id="IPR016187">
    <property type="entry name" value="CTDL_fold"/>
</dbReference>
<keyword evidence="3" id="KW-0472">Membrane</keyword>
<dbReference type="PROSITE" id="PS50963">
    <property type="entry name" value="LINK_2"/>
    <property type="match status" value="1"/>
</dbReference>
<feature type="transmembrane region" description="Helical" evidence="3">
    <location>
        <begin position="38"/>
        <end position="59"/>
    </location>
</feature>
<reference evidence="5" key="1">
    <citation type="journal article" date="2020" name="Nature">
        <title>Giant virus diversity and host interactions through global metagenomics.</title>
        <authorList>
            <person name="Schulz F."/>
            <person name="Roux S."/>
            <person name="Paez-Espino D."/>
            <person name="Jungbluth S."/>
            <person name="Walsh D.A."/>
            <person name="Denef V.J."/>
            <person name="McMahon K.D."/>
            <person name="Konstantinidis K.T."/>
            <person name="Eloe-Fadrosh E.A."/>
            <person name="Kyrpides N.C."/>
            <person name="Woyke T."/>
        </authorList>
    </citation>
    <scope>NUCLEOTIDE SEQUENCE</scope>
    <source>
        <strain evidence="5">GVMAG-M-3300009155-48</strain>
    </source>
</reference>
<evidence type="ECO:0000256" key="2">
    <source>
        <dbReference type="SAM" id="MobiDB-lite"/>
    </source>
</evidence>
<evidence type="ECO:0000259" key="4">
    <source>
        <dbReference type="PROSITE" id="PS50963"/>
    </source>
</evidence>
<feature type="transmembrane region" description="Helical" evidence="3">
    <location>
        <begin position="111"/>
        <end position="133"/>
    </location>
</feature>
<feature type="domain" description="Link" evidence="4">
    <location>
        <begin position="219"/>
        <end position="320"/>
    </location>
</feature>
<dbReference type="SUPFAM" id="SSF56436">
    <property type="entry name" value="C-type lectin-like"/>
    <property type="match status" value="1"/>
</dbReference>
<dbReference type="InterPro" id="IPR016186">
    <property type="entry name" value="C-type_lectin-like/link_sf"/>
</dbReference>
<dbReference type="GO" id="GO:0007155">
    <property type="term" value="P:cell adhesion"/>
    <property type="evidence" value="ECO:0007669"/>
    <property type="project" value="InterPro"/>
</dbReference>
<name>A0A6C0EX57_9ZZZZ</name>
<organism evidence="5">
    <name type="scientific">viral metagenome</name>
    <dbReference type="NCBI Taxonomy" id="1070528"/>
    <lineage>
        <taxon>unclassified sequences</taxon>
        <taxon>metagenomes</taxon>
        <taxon>organismal metagenomes</taxon>
    </lineage>
</organism>
<keyword evidence="3" id="KW-1133">Transmembrane helix</keyword>
<sequence>MNTSEKAEKKTTIDKDKIIDIQNNVKEAIATIFNTKTLPYFAGFIVLYVSLYFGVYGFYRGHSDVDILFSKSVDIFIITLLVIGLIYYFFNLPKEDKDHFIGFLVKWTKEFWQDPIGTAASAILITLFYLFVYLGGIPKNPIPKTIEFLEQKVWIFLATFIILDFFKYYFEIDLVEKFISKDTVDWFYGKSNNSTTGKNHEKKKNDKQSDVSDEKKIDEVGNEVFHVSNNLYSYDDAQAICTSYGARIATYDEVENAYKNGAEWCGYGWSDGQMALFPTQKSTWDKLQKKECHKNSCGRPGINGGFIANSNIKYGANCYGKKPLANTADVNRMNAQKNNLYPKTKKDVVSDMKTQFWKDNSNKLVVNGFNNDKWSEF</sequence>
<feature type="region of interest" description="Disordered" evidence="2">
    <location>
        <begin position="195"/>
        <end position="215"/>
    </location>
</feature>
<evidence type="ECO:0000256" key="3">
    <source>
        <dbReference type="SAM" id="Phobius"/>
    </source>
</evidence>
<accession>A0A6C0EX57</accession>